<dbReference type="eggNOG" id="COG2879">
    <property type="taxonomic scope" value="Bacteria"/>
</dbReference>
<dbReference type="PANTHER" id="PTHR38453">
    <property type="entry name" value="CYTOPLASMIC PROTEIN-RELATED"/>
    <property type="match status" value="1"/>
</dbReference>
<dbReference type="HOGENOM" id="CLU_171734_1_0_0"/>
<dbReference type="AlphaFoldDB" id="C1ABB5"/>
<dbReference type="KEGG" id="gau:GAU_2479"/>
<evidence type="ECO:0008006" key="3">
    <source>
        <dbReference type="Google" id="ProtNLM"/>
    </source>
</evidence>
<dbReference type="Proteomes" id="UP000002209">
    <property type="component" value="Chromosome"/>
</dbReference>
<reference evidence="2" key="1">
    <citation type="submission" date="2006-03" db="EMBL/GenBank/DDBJ databases">
        <title>Complete genome sequence of Gemmatimonas aurantiaca T-27 that represents a novel phylum Gemmatimonadetes.</title>
        <authorList>
            <person name="Takasaki K."/>
            <person name="Ichikawa N."/>
            <person name="Miura H."/>
            <person name="Matsushita S."/>
            <person name="Watanabe Y."/>
            <person name="Oguchi A."/>
            <person name="Ankai A."/>
            <person name="Yashiro I."/>
            <person name="Takahashi M."/>
            <person name="Terui Y."/>
            <person name="Fukui S."/>
            <person name="Yokoyama H."/>
            <person name="Tanikawa S."/>
            <person name="Hanada S."/>
            <person name="Kamagata Y."/>
            <person name="Fujita N."/>
        </authorList>
    </citation>
    <scope>NUCLEOTIDE SEQUENCE [LARGE SCALE GENOMIC DNA]</scope>
    <source>
        <strain evidence="2">T-27 / DSM 14586 / JCM 11422 / NBRC 100505</strain>
    </source>
</reference>
<evidence type="ECO:0000313" key="1">
    <source>
        <dbReference type="EMBL" id="BAH39521.1"/>
    </source>
</evidence>
<accession>C1ABB5</accession>
<protein>
    <recommendedName>
        <fullName evidence="3">DUF466 domain-containing protein</fullName>
    </recommendedName>
</protein>
<dbReference type="EMBL" id="AP009153">
    <property type="protein sequence ID" value="BAH39521.1"/>
    <property type="molecule type" value="Genomic_DNA"/>
</dbReference>
<gene>
    <name evidence="1" type="ordered locus">GAU_2479</name>
</gene>
<dbReference type="STRING" id="379066.GAU_2479"/>
<organism evidence="1 2">
    <name type="scientific">Gemmatimonas aurantiaca (strain DSM 14586 / JCM 11422 / NBRC 100505 / T-27)</name>
    <dbReference type="NCBI Taxonomy" id="379066"/>
    <lineage>
        <taxon>Bacteria</taxon>
        <taxon>Pseudomonadati</taxon>
        <taxon>Gemmatimonadota</taxon>
        <taxon>Gemmatimonadia</taxon>
        <taxon>Gemmatimonadales</taxon>
        <taxon>Gemmatimonadaceae</taxon>
        <taxon>Gemmatimonas</taxon>
    </lineage>
</organism>
<dbReference type="PANTHER" id="PTHR38453:SF1">
    <property type="entry name" value="CYTOPLASMIC PROTEIN"/>
    <property type="match status" value="1"/>
</dbReference>
<dbReference type="InterPro" id="IPR007423">
    <property type="entry name" value="Sel_put"/>
</dbReference>
<name>C1ABB5_GEMAT</name>
<dbReference type="Pfam" id="PF04328">
    <property type="entry name" value="Sel_put"/>
    <property type="match status" value="1"/>
</dbReference>
<evidence type="ECO:0000313" key="2">
    <source>
        <dbReference type="Proteomes" id="UP000002209"/>
    </source>
</evidence>
<sequence>MNETSLSAFARVRHALQRVAAVVRRIIGVPDYETYLDHMRRQYPECTPLDATAFERERMADRYTRPGTRCC</sequence>
<keyword evidence="2" id="KW-1185">Reference proteome</keyword>
<proteinExistence type="predicted"/>